<reference evidence="3 4" key="1">
    <citation type="journal article" date="2019" name="Int. J. Syst. Evol. Microbiol.">
        <title>The Global Catalogue of Microorganisms (GCM) 10K type strain sequencing project: providing services to taxonomists for standard genome sequencing and annotation.</title>
        <authorList>
            <consortium name="The Broad Institute Genomics Platform"/>
            <consortium name="The Broad Institute Genome Sequencing Center for Infectious Disease"/>
            <person name="Wu L."/>
            <person name="Ma J."/>
        </authorList>
    </citation>
    <scope>NUCLEOTIDE SEQUENCE [LARGE SCALE GENOMIC DNA]</scope>
    <source>
        <strain evidence="3 4">JCM 16231</strain>
    </source>
</reference>
<protein>
    <submittedName>
        <fullName evidence="3">Porin family protein</fullName>
    </submittedName>
</protein>
<dbReference type="RefSeq" id="WP_224454359.1">
    <property type="nucleotide sequence ID" value="NZ_BAAAGG010000005.1"/>
</dbReference>
<keyword evidence="4" id="KW-1185">Reference proteome</keyword>
<dbReference type="EMBL" id="BAAAGG010000005">
    <property type="protein sequence ID" value="GAA0759868.1"/>
    <property type="molecule type" value="Genomic_DNA"/>
</dbReference>
<organism evidence="3 4">
    <name type="scientific">Psychroflexus lacisalsi</name>
    <dbReference type="NCBI Taxonomy" id="503928"/>
    <lineage>
        <taxon>Bacteria</taxon>
        <taxon>Pseudomonadati</taxon>
        <taxon>Bacteroidota</taxon>
        <taxon>Flavobacteriia</taxon>
        <taxon>Flavobacteriales</taxon>
        <taxon>Flavobacteriaceae</taxon>
        <taxon>Psychroflexus</taxon>
    </lineage>
</organism>
<gene>
    <name evidence="3" type="ORF">GCM10009433_18470</name>
</gene>
<evidence type="ECO:0000313" key="3">
    <source>
        <dbReference type="EMBL" id="GAA0759868.1"/>
    </source>
</evidence>
<evidence type="ECO:0000259" key="2">
    <source>
        <dbReference type="Pfam" id="PF13568"/>
    </source>
</evidence>
<sequence>MKFVFKLIFISFLSLYSLNSQSQNFDLGIKGGINYASISEINAEGRLGFTGGIFAGVRFNALALQTEVLFSQQGGEFNGDDIETDYALVPVILKLHFLRVFNLQFGPQFSYLINGSEILESEKLDISGAAGLGLSLGSGLRIDARYNFGFTDAFKGASGNNRFISLALGYSFL</sequence>
<feature type="chain" id="PRO_5046531719" evidence="1">
    <location>
        <begin position="23"/>
        <end position="173"/>
    </location>
</feature>
<evidence type="ECO:0000256" key="1">
    <source>
        <dbReference type="SAM" id="SignalP"/>
    </source>
</evidence>
<dbReference type="InterPro" id="IPR025665">
    <property type="entry name" value="Beta-barrel_OMP_2"/>
</dbReference>
<keyword evidence="1" id="KW-0732">Signal</keyword>
<proteinExistence type="predicted"/>
<dbReference type="Proteomes" id="UP001500185">
    <property type="component" value="Unassembled WGS sequence"/>
</dbReference>
<evidence type="ECO:0000313" key="4">
    <source>
        <dbReference type="Proteomes" id="UP001500185"/>
    </source>
</evidence>
<accession>A0ABN1KA63</accession>
<comment type="caution">
    <text evidence="3">The sequence shown here is derived from an EMBL/GenBank/DDBJ whole genome shotgun (WGS) entry which is preliminary data.</text>
</comment>
<dbReference type="Pfam" id="PF13568">
    <property type="entry name" value="OMP_b-brl_2"/>
    <property type="match status" value="1"/>
</dbReference>
<name>A0ABN1KA63_9FLAO</name>
<feature type="domain" description="Outer membrane protein beta-barrel" evidence="2">
    <location>
        <begin position="21"/>
        <end position="154"/>
    </location>
</feature>
<feature type="signal peptide" evidence="1">
    <location>
        <begin position="1"/>
        <end position="22"/>
    </location>
</feature>